<dbReference type="InterPro" id="IPR029063">
    <property type="entry name" value="SAM-dependent_MTases_sf"/>
</dbReference>
<evidence type="ECO:0000313" key="3">
    <source>
        <dbReference type="EMBL" id="NYE71043.1"/>
    </source>
</evidence>
<evidence type="ECO:0000313" key="4">
    <source>
        <dbReference type="Proteomes" id="UP000569914"/>
    </source>
</evidence>
<organism evidence="3 4">
    <name type="scientific">Microlunatus parietis</name>
    <dbReference type="NCBI Taxonomy" id="682979"/>
    <lineage>
        <taxon>Bacteria</taxon>
        <taxon>Bacillati</taxon>
        <taxon>Actinomycetota</taxon>
        <taxon>Actinomycetes</taxon>
        <taxon>Propionibacteriales</taxon>
        <taxon>Propionibacteriaceae</taxon>
        <taxon>Microlunatus</taxon>
    </lineage>
</organism>
<evidence type="ECO:0000256" key="2">
    <source>
        <dbReference type="ARBA" id="ARBA00022679"/>
    </source>
</evidence>
<reference evidence="3 4" key="1">
    <citation type="submission" date="2020-07" db="EMBL/GenBank/DDBJ databases">
        <title>Sequencing the genomes of 1000 actinobacteria strains.</title>
        <authorList>
            <person name="Klenk H.-P."/>
        </authorList>
    </citation>
    <scope>NUCLEOTIDE SEQUENCE [LARGE SCALE GENOMIC DNA]</scope>
    <source>
        <strain evidence="3 4">DSM 22083</strain>
    </source>
</reference>
<keyword evidence="2 3" id="KW-0808">Transferase</keyword>
<dbReference type="SUPFAM" id="SSF53335">
    <property type="entry name" value="S-adenosyl-L-methionine-dependent methyltransferases"/>
    <property type="match status" value="1"/>
</dbReference>
<gene>
    <name evidence="3" type="ORF">BKA15_002372</name>
</gene>
<dbReference type="GO" id="GO:0032259">
    <property type="term" value="P:methylation"/>
    <property type="evidence" value="ECO:0007669"/>
    <property type="project" value="UniProtKB-KW"/>
</dbReference>
<sequence>MTMTLPAFSPAESSLWLTQCGRALDSRLPNPLLGDTTADEIVIKTGYDLARFPLPKSKIIDIAARAKKLDDIVTAFVATHPDAVVLDLGAGLDSRASRVDPPATVRWYDIDLPTVVSVREQVVPVRPGVRSLAADLKDHGWLGDLPRDRPAVIVADGLMPFLTAEGFASLLRRLVDHFPAGEIAFNGYPKLAVWVVKHFPKQFGSIAPDVVNPGSDDPHDPERWAPGLTLVEESYPTRDADLGQLSPATRLIGRAMTGLLSINPRRLRSVSTVVDRYRFGEPGTEA</sequence>
<dbReference type="InterPro" id="IPR016874">
    <property type="entry name" value="TcmP-like"/>
</dbReference>
<accession>A0A7Y9I678</accession>
<dbReference type="InterPro" id="IPR007213">
    <property type="entry name" value="Ppm1/Ppm2/Tcmp"/>
</dbReference>
<dbReference type="PIRSF" id="PIRSF028177">
    <property type="entry name" value="Polyketide_synth_Omtfrase_TcmP"/>
    <property type="match status" value="1"/>
</dbReference>
<dbReference type="GO" id="GO:0008168">
    <property type="term" value="F:methyltransferase activity"/>
    <property type="evidence" value="ECO:0007669"/>
    <property type="project" value="UniProtKB-KW"/>
</dbReference>
<dbReference type="PANTHER" id="PTHR43619">
    <property type="entry name" value="S-ADENOSYL-L-METHIONINE-DEPENDENT METHYLTRANSFERASE YKTD-RELATED"/>
    <property type="match status" value="1"/>
</dbReference>
<dbReference type="AlphaFoldDB" id="A0A7Y9I678"/>
<protein>
    <submittedName>
        <fullName evidence="3">O-methyltransferase involved in polyketide biosynthesis</fullName>
    </submittedName>
</protein>
<dbReference type="RefSeq" id="WP_179750920.1">
    <property type="nucleotide sequence ID" value="NZ_JACCBU010000001.1"/>
</dbReference>
<evidence type="ECO:0000256" key="1">
    <source>
        <dbReference type="ARBA" id="ARBA00022603"/>
    </source>
</evidence>
<proteinExistence type="predicted"/>
<dbReference type="Gene3D" id="3.40.50.150">
    <property type="entry name" value="Vaccinia Virus protein VP39"/>
    <property type="match status" value="1"/>
</dbReference>
<dbReference type="PANTHER" id="PTHR43619:SF2">
    <property type="entry name" value="S-ADENOSYL-L-METHIONINE-DEPENDENT METHYLTRANSFERASES SUPERFAMILY PROTEIN"/>
    <property type="match status" value="1"/>
</dbReference>
<comment type="caution">
    <text evidence="3">The sequence shown here is derived from an EMBL/GenBank/DDBJ whole genome shotgun (WGS) entry which is preliminary data.</text>
</comment>
<name>A0A7Y9I678_9ACTN</name>
<dbReference type="Pfam" id="PF04072">
    <property type="entry name" value="LCM"/>
    <property type="match status" value="1"/>
</dbReference>
<keyword evidence="4" id="KW-1185">Reference proteome</keyword>
<keyword evidence="1 3" id="KW-0489">Methyltransferase</keyword>
<dbReference type="EMBL" id="JACCBU010000001">
    <property type="protein sequence ID" value="NYE71043.1"/>
    <property type="molecule type" value="Genomic_DNA"/>
</dbReference>
<dbReference type="Proteomes" id="UP000569914">
    <property type="component" value="Unassembled WGS sequence"/>
</dbReference>